<dbReference type="Pfam" id="PF04826">
    <property type="entry name" value="Arm_2"/>
    <property type="match status" value="1"/>
</dbReference>
<evidence type="ECO:0000256" key="1">
    <source>
        <dbReference type="SAM" id="Phobius"/>
    </source>
</evidence>
<name>A0A5K3FXJ5_MESCO</name>
<evidence type="ECO:0000259" key="2">
    <source>
        <dbReference type="Pfam" id="PF04826"/>
    </source>
</evidence>
<feature type="transmembrane region" description="Helical" evidence="1">
    <location>
        <begin position="24"/>
        <end position="44"/>
    </location>
</feature>
<sequence length="383" mass="42476">MAKILITHLICVYRTITRALMPQVQIYVLGLTGFAAGTLGLYFACRHFYESQSRCTRKASKNNAAASPTNSKEQLDVQPTPIPCLSDRSPIDHNHPEVLERLLSLIPTSSTTVSSKIMKTILQMSNFNTNLPLFRSPNILNSLSSLLTFENSSDFSRSINVFVLNLFANIFVDDAVREHLITQMKRFSAMKVFLQHEEESIAFLRLLGNLSMLEDSCVSVREHAPELFGLIGSQSPAVRRQVLTVLLNLSCDAQCIDFLLLSKAPSEFGESVRNLFQDRDDEVIFGKSLKFLCNMYEGLQTHGLAHFPEGSAGWELLDAKADIALQTTLLPFSTGNMSTVLGDSQRLLQLLENCEQPSVCAYGSRVTVGTKIVAFLFRGGLLA</sequence>
<dbReference type="WBParaSite" id="MCU_012641-RF">
    <property type="protein sequence ID" value="MCU_012641-RF"/>
    <property type="gene ID" value="MCU_012641"/>
</dbReference>
<feature type="domain" description="Armadillo repeat-containing" evidence="2">
    <location>
        <begin position="96"/>
        <end position="302"/>
    </location>
</feature>
<evidence type="ECO:0000313" key="3">
    <source>
        <dbReference type="WBParaSite" id="MCU_012641-RD"/>
    </source>
</evidence>
<evidence type="ECO:0000313" key="4">
    <source>
        <dbReference type="WBParaSite" id="MCU_012641-RF"/>
    </source>
</evidence>
<dbReference type="SUPFAM" id="SSF48371">
    <property type="entry name" value="ARM repeat"/>
    <property type="match status" value="1"/>
</dbReference>
<reference evidence="3 4" key="1">
    <citation type="submission" date="2019-11" db="UniProtKB">
        <authorList>
            <consortium name="WormBaseParasite"/>
        </authorList>
    </citation>
    <scope>IDENTIFICATION</scope>
</reference>
<protein>
    <submittedName>
        <fullName evidence="3 4">Arm_2 domain-containing protein</fullName>
    </submittedName>
</protein>
<accession>A0A5K3FXJ5</accession>
<dbReference type="Gene3D" id="1.25.10.10">
    <property type="entry name" value="Leucine-rich Repeat Variant"/>
    <property type="match status" value="1"/>
</dbReference>
<keyword evidence="1" id="KW-0812">Transmembrane</keyword>
<dbReference type="InterPro" id="IPR016024">
    <property type="entry name" value="ARM-type_fold"/>
</dbReference>
<dbReference type="WBParaSite" id="MCU_012641-RD">
    <property type="protein sequence ID" value="MCU_012641-RD"/>
    <property type="gene ID" value="MCU_012641"/>
</dbReference>
<dbReference type="AlphaFoldDB" id="A0A5K3FXJ5"/>
<dbReference type="InterPro" id="IPR011989">
    <property type="entry name" value="ARM-like"/>
</dbReference>
<dbReference type="InterPro" id="IPR006911">
    <property type="entry name" value="ARM-rpt_dom"/>
</dbReference>
<keyword evidence="1" id="KW-1133">Transmembrane helix</keyword>
<proteinExistence type="predicted"/>
<keyword evidence="1" id="KW-0472">Membrane</keyword>
<organism evidence="3">
    <name type="scientific">Mesocestoides corti</name>
    <name type="common">Flatworm</name>
    <dbReference type="NCBI Taxonomy" id="53468"/>
    <lineage>
        <taxon>Eukaryota</taxon>
        <taxon>Metazoa</taxon>
        <taxon>Spiralia</taxon>
        <taxon>Lophotrochozoa</taxon>
        <taxon>Platyhelminthes</taxon>
        <taxon>Cestoda</taxon>
        <taxon>Eucestoda</taxon>
        <taxon>Cyclophyllidea</taxon>
        <taxon>Mesocestoididae</taxon>
        <taxon>Mesocestoides</taxon>
    </lineage>
</organism>